<dbReference type="Pfam" id="PF00487">
    <property type="entry name" value="FA_desaturase"/>
    <property type="match status" value="1"/>
</dbReference>
<protein>
    <submittedName>
        <fullName evidence="4">Fatty acid desaturase</fullName>
    </submittedName>
</protein>
<gene>
    <name evidence="4" type="ORF">EYS42_13410</name>
</gene>
<keyword evidence="2" id="KW-0472">Membrane</keyword>
<dbReference type="InterPro" id="IPR005804">
    <property type="entry name" value="FA_desaturase_dom"/>
</dbReference>
<feature type="compositionally biased region" description="Polar residues" evidence="1">
    <location>
        <begin position="26"/>
        <end position="37"/>
    </location>
</feature>
<reference evidence="4 5" key="1">
    <citation type="submission" date="2019-02" db="EMBL/GenBank/DDBJ databases">
        <title>Aquabacterium sp. strain KMB7.</title>
        <authorList>
            <person name="Chen W.-M."/>
        </authorList>
    </citation>
    <scope>NUCLEOTIDE SEQUENCE [LARGE SCALE GENOMIC DNA]</scope>
    <source>
        <strain evidence="4 5">KMB7</strain>
    </source>
</reference>
<feature type="region of interest" description="Disordered" evidence="1">
    <location>
        <begin position="378"/>
        <end position="399"/>
    </location>
</feature>
<keyword evidence="2" id="KW-1133">Transmembrane helix</keyword>
<dbReference type="AlphaFoldDB" id="A0A4Q9GX48"/>
<evidence type="ECO:0000313" key="4">
    <source>
        <dbReference type="EMBL" id="TBO29394.1"/>
    </source>
</evidence>
<evidence type="ECO:0000313" key="5">
    <source>
        <dbReference type="Proteomes" id="UP000292120"/>
    </source>
</evidence>
<organism evidence="4 5">
    <name type="scientific">Aquabacterium lacunae</name>
    <dbReference type="NCBI Taxonomy" id="2528630"/>
    <lineage>
        <taxon>Bacteria</taxon>
        <taxon>Pseudomonadati</taxon>
        <taxon>Pseudomonadota</taxon>
        <taxon>Betaproteobacteria</taxon>
        <taxon>Burkholderiales</taxon>
        <taxon>Aquabacterium</taxon>
    </lineage>
</organism>
<keyword evidence="5" id="KW-1185">Reference proteome</keyword>
<feature type="transmembrane region" description="Helical" evidence="2">
    <location>
        <begin position="90"/>
        <end position="106"/>
    </location>
</feature>
<feature type="domain" description="Fatty acid desaturase" evidence="3">
    <location>
        <begin position="90"/>
        <end position="366"/>
    </location>
</feature>
<comment type="caution">
    <text evidence="4">The sequence shown here is derived from an EMBL/GenBank/DDBJ whole genome shotgun (WGS) entry which is preliminary data.</text>
</comment>
<evidence type="ECO:0000256" key="2">
    <source>
        <dbReference type="SAM" id="Phobius"/>
    </source>
</evidence>
<dbReference type="OrthoDB" id="696651at2"/>
<sequence length="399" mass="45443">MTHAARRTPRSTPAPARRTIGRPVGSGSSPSMTDAQRTQVIRTEVQAAAARLRDRHPWLDHQDAIGLFIQLASVAGMVACAVLYLQGMLAWWLTVPLVAILAAFTHEMEHDLIHQLYFKKNKPMQDFLLLIGWIARPSTINPWGRRHLHFHHHKVSGMRSDLEERSITNGEPWGIKRFLMLVDSMLANVLRVPTVMRYTGLYIREVDRPQNPGEVRRAVIAKMSLYMPLGHVCWGTWHAFVVFHAVNLGGQWVGQPVVWPEWVHSAMTWVNAATVCWVGPNVLRTFCLHFVSSNMHYYGDIEKGNVMQQCQVWTHPVFWPVQLFCFNFGSTHAIHHFVVGQPFYVRQMIAGEAHAVMRRMGVRFNDFGSFRRANRWGEHNPAAEREAARQTAARPASAA</sequence>
<evidence type="ECO:0000256" key="1">
    <source>
        <dbReference type="SAM" id="MobiDB-lite"/>
    </source>
</evidence>
<name>A0A4Q9GX48_9BURK</name>
<feature type="compositionally biased region" description="Low complexity" evidence="1">
    <location>
        <begin position="389"/>
        <end position="399"/>
    </location>
</feature>
<dbReference type="Proteomes" id="UP000292120">
    <property type="component" value="Unassembled WGS sequence"/>
</dbReference>
<evidence type="ECO:0000259" key="3">
    <source>
        <dbReference type="Pfam" id="PF00487"/>
    </source>
</evidence>
<feature type="compositionally biased region" description="Basic and acidic residues" evidence="1">
    <location>
        <begin position="378"/>
        <end position="388"/>
    </location>
</feature>
<feature type="region of interest" description="Disordered" evidence="1">
    <location>
        <begin position="1"/>
        <end position="37"/>
    </location>
</feature>
<dbReference type="EMBL" id="SIXI01000005">
    <property type="protein sequence ID" value="TBO29394.1"/>
    <property type="molecule type" value="Genomic_DNA"/>
</dbReference>
<accession>A0A4Q9GX48</accession>
<keyword evidence="2" id="KW-0812">Transmembrane</keyword>
<proteinExistence type="predicted"/>
<dbReference type="GO" id="GO:0006629">
    <property type="term" value="P:lipid metabolic process"/>
    <property type="evidence" value="ECO:0007669"/>
    <property type="project" value="InterPro"/>
</dbReference>